<proteinExistence type="inferred from homology"/>
<dbReference type="GO" id="GO:0010005">
    <property type="term" value="C:cortical microtubule, transverse to long axis"/>
    <property type="evidence" value="ECO:0007669"/>
    <property type="project" value="TreeGrafter"/>
</dbReference>
<evidence type="ECO:0008006" key="6">
    <source>
        <dbReference type="Google" id="ProtNLM"/>
    </source>
</evidence>
<dbReference type="eggNOG" id="ENOG502S5PX">
    <property type="taxonomic scope" value="Eukaryota"/>
</dbReference>
<dbReference type="EMBL" id="CM001743">
    <property type="protein sequence ID" value="KJB21292.1"/>
    <property type="molecule type" value="Genomic_DNA"/>
</dbReference>
<protein>
    <recommendedName>
        <fullName evidence="6">Protein SPIRAL1-like 5</fullName>
    </recommendedName>
</protein>
<feature type="compositionally biased region" description="Polar residues" evidence="3">
    <location>
        <begin position="65"/>
        <end position="79"/>
    </location>
</feature>
<comment type="similarity">
    <text evidence="1">Belongs to the SPIRAL1 family.</text>
</comment>
<dbReference type="Gramene" id="KJB21292">
    <property type="protein sequence ID" value="KJB21292"/>
    <property type="gene ID" value="B456_004G1390001"/>
</dbReference>
<reference evidence="4 5" key="1">
    <citation type="journal article" date="2012" name="Nature">
        <title>Repeated polyploidization of Gossypium genomes and the evolution of spinnable cotton fibres.</title>
        <authorList>
            <person name="Paterson A.H."/>
            <person name="Wendel J.F."/>
            <person name="Gundlach H."/>
            <person name="Guo H."/>
            <person name="Jenkins J."/>
            <person name="Jin D."/>
            <person name="Llewellyn D."/>
            <person name="Showmaker K.C."/>
            <person name="Shu S."/>
            <person name="Udall J."/>
            <person name="Yoo M.J."/>
            <person name="Byers R."/>
            <person name="Chen W."/>
            <person name="Doron-Faigenboim A."/>
            <person name="Duke M.V."/>
            <person name="Gong L."/>
            <person name="Grimwood J."/>
            <person name="Grover C."/>
            <person name="Grupp K."/>
            <person name="Hu G."/>
            <person name="Lee T.H."/>
            <person name="Li J."/>
            <person name="Lin L."/>
            <person name="Liu T."/>
            <person name="Marler B.S."/>
            <person name="Page J.T."/>
            <person name="Roberts A.W."/>
            <person name="Romanel E."/>
            <person name="Sanders W.S."/>
            <person name="Szadkowski E."/>
            <person name="Tan X."/>
            <person name="Tang H."/>
            <person name="Xu C."/>
            <person name="Wang J."/>
            <person name="Wang Z."/>
            <person name="Zhang D."/>
            <person name="Zhang L."/>
            <person name="Ashrafi H."/>
            <person name="Bedon F."/>
            <person name="Bowers J.E."/>
            <person name="Brubaker C.L."/>
            <person name="Chee P.W."/>
            <person name="Das S."/>
            <person name="Gingle A.R."/>
            <person name="Haigler C.H."/>
            <person name="Harker D."/>
            <person name="Hoffmann L.V."/>
            <person name="Hovav R."/>
            <person name="Jones D.C."/>
            <person name="Lemke C."/>
            <person name="Mansoor S."/>
            <person name="ur Rahman M."/>
            <person name="Rainville L.N."/>
            <person name="Rambani A."/>
            <person name="Reddy U.K."/>
            <person name="Rong J.K."/>
            <person name="Saranga Y."/>
            <person name="Scheffler B.E."/>
            <person name="Scheffler J.A."/>
            <person name="Stelly D.M."/>
            <person name="Triplett B.A."/>
            <person name="Van Deynze A."/>
            <person name="Vaslin M.F."/>
            <person name="Waghmare V.N."/>
            <person name="Walford S.A."/>
            <person name="Wright R.J."/>
            <person name="Zaki E.A."/>
            <person name="Zhang T."/>
            <person name="Dennis E.S."/>
            <person name="Mayer K.F."/>
            <person name="Peterson D.G."/>
            <person name="Rokhsar D.S."/>
            <person name="Wang X."/>
            <person name="Schmutz J."/>
        </authorList>
    </citation>
    <scope>NUCLEOTIDE SEQUENCE [LARGE SCALE GENOMIC DNA]</scope>
</reference>
<dbReference type="Gramene" id="KJB21290">
    <property type="protein sequence ID" value="KJB21290"/>
    <property type="gene ID" value="B456_004G1390001"/>
</dbReference>
<name>A0A0D2RQA3_GOSRA</name>
<accession>A0A0D2RQA3</accession>
<feature type="compositionally biased region" description="Gly residues" evidence="3">
    <location>
        <begin position="1"/>
        <end position="12"/>
    </location>
</feature>
<dbReference type="GO" id="GO:0043622">
    <property type="term" value="P:cortical microtubule organization"/>
    <property type="evidence" value="ECO:0007669"/>
    <property type="project" value="InterPro"/>
</dbReference>
<organism evidence="4 5">
    <name type="scientific">Gossypium raimondii</name>
    <name type="common">Peruvian cotton</name>
    <name type="synonym">Gossypium klotzschianum subsp. raimondii</name>
    <dbReference type="NCBI Taxonomy" id="29730"/>
    <lineage>
        <taxon>Eukaryota</taxon>
        <taxon>Viridiplantae</taxon>
        <taxon>Streptophyta</taxon>
        <taxon>Embryophyta</taxon>
        <taxon>Tracheophyta</taxon>
        <taxon>Spermatophyta</taxon>
        <taxon>Magnoliopsida</taxon>
        <taxon>eudicotyledons</taxon>
        <taxon>Gunneridae</taxon>
        <taxon>Pentapetalae</taxon>
        <taxon>rosids</taxon>
        <taxon>malvids</taxon>
        <taxon>Malvales</taxon>
        <taxon>Malvaceae</taxon>
        <taxon>Malvoideae</taxon>
        <taxon>Gossypium</taxon>
    </lineage>
</organism>
<evidence type="ECO:0000256" key="1">
    <source>
        <dbReference type="ARBA" id="ARBA00009656"/>
    </source>
</evidence>
<sequence>MSRGGSYGGGQSSLGYLFGDDEQQSAPTVAPPIQPPYGIDVTAEMPPAPNKSSSKNQKEKNFSNTNNYHRAQGQNSGNFITDRPSTKVKSVPGGDSSLGYLFGENSPISVELAVLRLLLY</sequence>
<evidence type="ECO:0000313" key="4">
    <source>
        <dbReference type="EMBL" id="KJB21290.1"/>
    </source>
</evidence>
<dbReference type="EMBL" id="CM001743">
    <property type="protein sequence ID" value="KJB21290.1"/>
    <property type="molecule type" value="Genomic_DNA"/>
</dbReference>
<dbReference type="InterPro" id="IPR039613">
    <property type="entry name" value="SPR1/2/3/4/5"/>
</dbReference>
<dbReference type="PANTHER" id="PTHR33403:SF19">
    <property type="entry name" value="PROTEIN SPIRAL1-LIKE 5"/>
    <property type="match status" value="1"/>
</dbReference>
<feature type="region of interest" description="Disordered" evidence="3">
    <location>
        <begin position="1"/>
        <end position="91"/>
    </location>
</feature>
<keyword evidence="2" id="KW-0493">Microtubule</keyword>
<dbReference type="AlphaFoldDB" id="A0A0D2RQA3"/>
<gene>
    <name evidence="4" type="ORF">B456_004G1390001</name>
</gene>
<dbReference type="PANTHER" id="PTHR33403">
    <property type="entry name" value="SPR1"/>
    <property type="match status" value="1"/>
</dbReference>
<dbReference type="Proteomes" id="UP000032304">
    <property type="component" value="Chromosome 4"/>
</dbReference>
<evidence type="ECO:0000256" key="2">
    <source>
        <dbReference type="ARBA" id="ARBA00022701"/>
    </source>
</evidence>
<evidence type="ECO:0000256" key="3">
    <source>
        <dbReference type="SAM" id="MobiDB-lite"/>
    </source>
</evidence>
<evidence type="ECO:0000313" key="5">
    <source>
        <dbReference type="Proteomes" id="UP000032304"/>
    </source>
</evidence>
<keyword evidence="5" id="KW-1185">Reference proteome</keyword>